<dbReference type="EMBL" id="KQ947415">
    <property type="protein sequence ID" value="KUJ16930.1"/>
    <property type="molecule type" value="Genomic_DNA"/>
</dbReference>
<proteinExistence type="predicted"/>
<dbReference type="GeneID" id="28823499"/>
<evidence type="ECO:0000256" key="1">
    <source>
        <dbReference type="SAM" id="MobiDB-lite"/>
    </source>
</evidence>
<evidence type="ECO:0000313" key="4">
    <source>
        <dbReference type="Proteomes" id="UP000070700"/>
    </source>
</evidence>
<accession>A0A194X9S6</accession>
<organism evidence="3 4">
    <name type="scientific">Mollisia scopiformis</name>
    <name type="common">Conifer needle endophyte fungus</name>
    <name type="synonym">Phialocephala scopiformis</name>
    <dbReference type="NCBI Taxonomy" id="149040"/>
    <lineage>
        <taxon>Eukaryota</taxon>
        <taxon>Fungi</taxon>
        <taxon>Dikarya</taxon>
        <taxon>Ascomycota</taxon>
        <taxon>Pezizomycotina</taxon>
        <taxon>Leotiomycetes</taxon>
        <taxon>Helotiales</taxon>
        <taxon>Mollisiaceae</taxon>
        <taxon>Mollisia</taxon>
    </lineage>
</organism>
<feature type="region of interest" description="Disordered" evidence="1">
    <location>
        <begin position="251"/>
        <end position="277"/>
    </location>
</feature>
<feature type="transmembrane region" description="Helical" evidence="2">
    <location>
        <begin position="6"/>
        <end position="32"/>
    </location>
</feature>
<dbReference type="KEGG" id="psco:LY89DRAFT_67884"/>
<dbReference type="InParanoid" id="A0A194X9S6"/>
<keyword evidence="2" id="KW-0812">Transmembrane</keyword>
<evidence type="ECO:0000313" key="3">
    <source>
        <dbReference type="EMBL" id="KUJ16930.1"/>
    </source>
</evidence>
<sequence>MAVDIVSIVIAAVSLVGSLVSAGFTGWISFYIDQVKRRAEAKALVHKYRDPLLLAAMDLQSRIYGIVQASLLSFHADEEKRDLVFVYTSFLVGQYFSWTWILRRQAQFVRFSTDKQNRELSRLLETITDEIATDANAAEHPFMLWRGQQMAIGEMMTEKDGDELHCIGYSEFVRRYHTNEEFHNWFKPIERSLQDLVRARERHDPVATYRLRRLQHRLIDLITLLDAEGLGEGRDRRDKVHAATDCKCAGCPGRPKPKTPLLSLKQKSEVTSTTTES</sequence>
<evidence type="ECO:0000256" key="2">
    <source>
        <dbReference type="SAM" id="Phobius"/>
    </source>
</evidence>
<dbReference type="AlphaFoldDB" id="A0A194X9S6"/>
<dbReference type="OrthoDB" id="531190at2759"/>
<keyword evidence="4" id="KW-1185">Reference proteome</keyword>
<keyword evidence="2" id="KW-1133">Transmembrane helix</keyword>
<dbReference type="Proteomes" id="UP000070700">
    <property type="component" value="Unassembled WGS sequence"/>
</dbReference>
<name>A0A194X9S6_MOLSC</name>
<dbReference type="RefSeq" id="XP_018071285.1">
    <property type="nucleotide sequence ID" value="XM_018213773.1"/>
</dbReference>
<reference evidence="3 4" key="1">
    <citation type="submission" date="2015-10" db="EMBL/GenBank/DDBJ databases">
        <title>Full genome of DAOMC 229536 Phialocephala scopiformis, a fungal endophyte of spruce producing the potent anti-insectan compound rugulosin.</title>
        <authorList>
            <consortium name="DOE Joint Genome Institute"/>
            <person name="Walker A.K."/>
            <person name="Frasz S.L."/>
            <person name="Seifert K.A."/>
            <person name="Miller J.D."/>
            <person name="Mondo S.J."/>
            <person name="Labutti K."/>
            <person name="Lipzen A."/>
            <person name="Dockter R."/>
            <person name="Kennedy M."/>
            <person name="Grigoriev I.V."/>
            <person name="Spatafora J.W."/>
        </authorList>
    </citation>
    <scope>NUCLEOTIDE SEQUENCE [LARGE SCALE GENOMIC DNA]</scope>
    <source>
        <strain evidence="3 4">CBS 120377</strain>
    </source>
</reference>
<gene>
    <name evidence="3" type="ORF">LY89DRAFT_67884</name>
</gene>
<feature type="transmembrane region" description="Helical" evidence="2">
    <location>
        <begin position="84"/>
        <end position="102"/>
    </location>
</feature>
<keyword evidence="2" id="KW-0472">Membrane</keyword>
<protein>
    <submittedName>
        <fullName evidence="3">Uncharacterized protein</fullName>
    </submittedName>
</protein>